<organism evidence="2 3">
    <name type="scientific">Ceraceosorus bombacis</name>
    <dbReference type="NCBI Taxonomy" id="401625"/>
    <lineage>
        <taxon>Eukaryota</taxon>
        <taxon>Fungi</taxon>
        <taxon>Dikarya</taxon>
        <taxon>Basidiomycota</taxon>
        <taxon>Ustilaginomycotina</taxon>
        <taxon>Exobasidiomycetes</taxon>
        <taxon>Ceraceosorales</taxon>
        <taxon>Ceraceosoraceae</taxon>
        <taxon>Ceraceosorus</taxon>
    </lineage>
</organism>
<feature type="compositionally biased region" description="Polar residues" evidence="1">
    <location>
        <begin position="19"/>
        <end position="28"/>
    </location>
</feature>
<accession>A0A0P1BRS2</accession>
<feature type="compositionally biased region" description="Basic and acidic residues" evidence="1">
    <location>
        <begin position="59"/>
        <end position="71"/>
    </location>
</feature>
<protein>
    <submittedName>
        <fullName evidence="2">Uncharacterized protein</fullName>
    </submittedName>
</protein>
<evidence type="ECO:0000256" key="1">
    <source>
        <dbReference type="SAM" id="MobiDB-lite"/>
    </source>
</evidence>
<dbReference type="EMBL" id="CCYA01000277">
    <property type="protein sequence ID" value="CEH19083.1"/>
    <property type="molecule type" value="Genomic_DNA"/>
</dbReference>
<name>A0A0P1BRS2_9BASI</name>
<reference evidence="2 3" key="1">
    <citation type="submission" date="2014-09" db="EMBL/GenBank/DDBJ databases">
        <authorList>
            <person name="Magalhaes I.L.F."/>
            <person name="Oliveira U."/>
            <person name="Santos F.R."/>
            <person name="Vidigal T.H.D.A."/>
            <person name="Brescovit A.D."/>
            <person name="Santos A.J."/>
        </authorList>
    </citation>
    <scope>NUCLEOTIDE SEQUENCE [LARGE SCALE GENOMIC DNA]</scope>
</reference>
<proteinExistence type="predicted"/>
<sequence length="71" mass="7803">MNTSEPVTRPDTAKGKLFASSQLQLATQSRRHPGRRVKRPYLTPCAKLKSSQSACTDEQDGKRAHVHAAEA</sequence>
<feature type="compositionally biased region" description="Basic residues" evidence="1">
    <location>
        <begin position="29"/>
        <end position="39"/>
    </location>
</feature>
<keyword evidence="3" id="KW-1185">Reference proteome</keyword>
<feature type="region of interest" description="Disordered" evidence="1">
    <location>
        <begin position="1"/>
        <end position="71"/>
    </location>
</feature>
<dbReference type="AlphaFoldDB" id="A0A0P1BRS2"/>
<evidence type="ECO:0000313" key="2">
    <source>
        <dbReference type="EMBL" id="CEH19083.1"/>
    </source>
</evidence>
<dbReference type="Proteomes" id="UP000054845">
    <property type="component" value="Unassembled WGS sequence"/>
</dbReference>
<evidence type="ECO:0000313" key="3">
    <source>
        <dbReference type="Proteomes" id="UP000054845"/>
    </source>
</evidence>